<dbReference type="InterPro" id="IPR002347">
    <property type="entry name" value="SDR_fam"/>
</dbReference>
<gene>
    <name evidence="4" type="ORF">CRG98_030311</name>
</gene>
<dbReference type="PANTHER" id="PTHR43180:SF81">
    <property type="entry name" value="SHORT CHAIN ALCOHOL DEHYDROGENASE"/>
    <property type="match status" value="1"/>
</dbReference>
<evidence type="ECO:0000313" key="4">
    <source>
        <dbReference type="EMBL" id="PKI49383.1"/>
    </source>
</evidence>
<dbReference type="EMBL" id="PGOL01002250">
    <property type="protein sequence ID" value="PKI49383.1"/>
    <property type="molecule type" value="Genomic_DNA"/>
</dbReference>
<dbReference type="GO" id="GO:0016491">
    <property type="term" value="F:oxidoreductase activity"/>
    <property type="evidence" value="ECO:0007669"/>
    <property type="project" value="UniProtKB-KW"/>
</dbReference>
<dbReference type="SUPFAM" id="SSF51735">
    <property type="entry name" value="NAD(P)-binding Rossmann-fold domains"/>
    <property type="match status" value="1"/>
</dbReference>
<reference evidence="4 5" key="1">
    <citation type="submission" date="2017-11" db="EMBL/GenBank/DDBJ databases">
        <title>De-novo sequencing of pomegranate (Punica granatum L.) genome.</title>
        <authorList>
            <person name="Akparov Z."/>
            <person name="Amiraslanov A."/>
            <person name="Hajiyeva S."/>
            <person name="Abbasov M."/>
            <person name="Kaur K."/>
            <person name="Hamwieh A."/>
            <person name="Solovyev V."/>
            <person name="Salamov A."/>
            <person name="Braich B."/>
            <person name="Kosarev P."/>
            <person name="Mahmoud A."/>
            <person name="Hajiyev E."/>
            <person name="Babayeva S."/>
            <person name="Izzatullayeva V."/>
            <person name="Mammadov A."/>
            <person name="Mammadov A."/>
            <person name="Sharifova S."/>
            <person name="Ojaghi J."/>
            <person name="Eynullazada K."/>
            <person name="Bayramov B."/>
            <person name="Abdulazimova A."/>
            <person name="Shahmuradov I."/>
        </authorList>
    </citation>
    <scope>NUCLEOTIDE SEQUENCE [LARGE SCALE GENOMIC DNA]</scope>
    <source>
        <strain evidence="5">cv. AG2017</strain>
        <tissue evidence="4">Leaf</tissue>
    </source>
</reference>
<dbReference type="STRING" id="22663.A0A2I0J045"/>
<feature type="region of interest" description="Disordered" evidence="3">
    <location>
        <begin position="164"/>
        <end position="212"/>
    </location>
</feature>
<dbReference type="AlphaFoldDB" id="A0A2I0J045"/>
<organism evidence="4 5">
    <name type="scientific">Punica granatum</name>
    <name type="common">Pomegranate</name>
    <dbReference type="NCBI Taxonomy" id="22663"/>
    <lineage>
        <taxon>Eukaryota</taxon>
        <taxon>Viridiplantae</taxon>
        <taxon>Streptophyta</taxon>
        <taxon>Embryophyta</taxon>
        <taxon>Tracheophyta</taxon>
        <taxon>Spermatophyta</taxon>
        <taxon>Magnoliopsida</taxon>
        <taxon>eudicotyledons</taxon>
        <taxon>Gunneridae</taxon>
        <taxon>Pentapetalae</taxon>
        <taxon>rosids</taxon>
        <taxon>malvids</taxon>
        <taxon>Myrtales</taxon>
        <taxon>Lythraceae</taxon>
        <taxon>Punica</taxon>
    </lineage>
</organism>
<evidence type="ECO:0000256" key="3">
    <source>
        <dbReference type="SAM" id="MobiDB-lite"/>
    </source>
</evidence>
<feature type="compositionally biased region" description="Basic and acidic residues" evidence="3">
    <location>
        <begin position="164"/>
        <end position="174"/>
    </location>
</feature>
<dbReference type="InterPro" id="IPR036291">
    <property type="entry name" value="NAD(P)-bd_dom_sf"/>
</dbReference>
<keyword evidence="2" id="KW-0560">Oxidoreductase</keyword>
<evidence type="ECO:0000256" key="1">
    <source>
        <dbReference type="ARBA" id="ARBA00006484"/>
    </source>
</evidence>
<evidence type="ECO:0000256" key="2">
    <source>
        <dbReference type="ARBA" id="ARBA00023002"/>
    </source>
</evidence>
<evidence type="ECO:0000313" key="5">
    <source>
        <dbReference type="Proteomes" id="UP000233551"/>
    </source>
</evidence>
<dbReference type="Gene3D" id="3.40.50.720">
    <property type="entry name" value="NAD(P)-binding Rossmann-like Domain"/>
    <property type="match status" value="1"/>
</dbReference>
<dbReference type="Proteomes" id="UP000233551">
    <property type="component" value="Unassembled WGS sequence"/>
</dbReference>
<sequence>MRVPGKVAVITGGASGIGERTTRLNISHGAKVVIADIQDSLGLALCQELGFEETVSYVHCNVTPRGVMSNMPWRQLLPTDNQLYGKLFNKAGIRGSVDSNIAASDVENFKKVMDVNVFGDISWRQACCKGNDLDADPRMHPLHSERVLHDFQQPLICVHDLEERRGRTSQEPERGAGAARNLGQLHLTIRGGDPTGAESTRDGEEEIRGTDI</sequence>
<comment type="caution">
    <text evidence="4">The sequence shown here is derived from an EMBL/GenBank/DDBJ whole genome shotgun (WGS) entry which is preliminary data.</text>
</comment>
<protein>
    <submittedName>
        <fullName evidence="4">Uncharacterized protein</fullName>
    </submittedName>
</protein>
<dbReference type="PANTHER" id="PTHR43180">
    <property type="entry name" value="3-OXOACYL-(ACYL-CARRIER-PROTEIN) REDUCTASE (AFU_ORTHOLOGUE AFUA_6G11210)"/>
    <property type="match status" value="1"/>
</dbReference>
<accession>A0A2I0J045</accession>
<feature type="compositionally biased region" description="Basic and acidic residues" evidence="3">
    <location>
        <begin position="199"/>
        <end position="212"/>
    </location>
</feature>
<comment type="similarity">
    <text evidence="1">Belongs to the short-chain dehydrogenases/reductases (SDR) family.</text>
</comment>
<dbReference type="Pfam" id="PF00106">
    <property type="entry name" value="adh_short"/>
    <property type="match status" value="1"/>
</dbReference>
<name>A0A2I0J045_PUNGR</name>
<proteinExistence type="inferred from homology"/>
<keyword evidence="5" id="KW-1185">Reference proteome</keyword>